<dbReference type="Proteomes" id="UP000299102">
    <property type="component" value="Unassembled WGS sequence"/>
</dbReference>
<proteinExistence type="predicted"/>
<sequence length="97" mass="11183">MDRVIRYVPPAYTQTTKPKYSLDQASLELCVWGKVCSLKIFINSRPQSTSAWLWESRDVRLKNRVGLRSHFIEKVVKCETSIPVKDSSLFICGHILI</sequence>
<dbReference type="AlphaFoldDB" id="A0A4C1XSP9"/>
<accession>A0A4C1XSP9</accession>
<dbReference type="EMBL" id="BGZK01000959">
    <property type="protein sequence ID" value="GBP66518.1"/>
    <property type="molecule type" value="Genomic_DNA"/>
</dbReference>
<organism evidence="1 2">
    <name type="scientific">Eumeta variegata</name>
    <name type="common">Bagworm moth</name>
    <name type="synonym">Eumeta japonica</name>
    <dbReference type="NCBI Taxonomy" id="151549"/>
    <lineage>
        <taxon>Eukaryota</taxon>
        <taxon>Metazoa</taxon>
        <taxon>Ecdysozoa</taxon>
        <taxon>Arthropoda</taxon>
        <taxon>Hexapoda</taxon>
        <taxon>Insecta</taxon>
        <taxon>Pterygota</taxon>
        <taxon>Neoptera</taxon>
        <taxon>Endopterygota</taxon>
        <taxon>Lepidoptera</taxon>
        <taxon>Glossata</taxon>
        <taxon>Ditrysia</taxon>
        <taxon>Tineoidea</taxon>
        <taxon>Psychidae</taxon>
        <taxon>Oiketicinae</taxon>
        <taxon>Eumeta</taxon>
    </lineage>
</organism>
<name>A0A4C1XSP9_EUMVA</name>
<protein>
    <submittedName>
        <fullName evidence="1">Uncharacterized protein</fullName>
    </submittedName>
</protein>
<reference evidence="1 2" key="1">
    <citation type="journal article" date="2019" name="Commun. Biol.">
        <title>The bagworm genome reveals a unique fibroin gene that provides high tensile strength.</title>
        <authorList>
            <person name="Kono N."/>
            <person name="Nakamura H."/>
            <person name="Ohtoshi R."/>
            <person name="Tomita M."/>
            <person name="Numata K."/>
            <person name="Arakawa K."/>
        </authorList>
    </citation>
    <scope>NUCLEOTIDE SEQUENCE [LARGE SCALE GENOMIC DNA]</scope>
</reference>
<evidence type="ECO:0000313" key="2">
    <source>
        <dbReference type="Proteomes" id="UP000299102"/>
    </source>
</evidence>
<evidence type="ECO:0000313" key="1">
    <source>
        <dbReference type="EMBL" id="GBP66518.1"/>
    </source>
</evidence>
<keyword evidence="2" id="KW-1185">Reference proteome</keyword>
<comment type="caution">
    <text evidence="1">The sequence shown here is derived from an EMBL/GenBank/DDBJ whole genome shotgun (WGS) entry which is preliminary data.</text>
</comment>
<gene>
    <name evidence="1" type="ORF">EVAR_54012_1</name>
</gene>